<dbReference type="PRINTS" id="PR00080">
    <property type="entry name" value="SDRFAMILY"/>
</dbReference>
<evidence type="ECO:0000313" key="8">
    <source>
        <dbReference type="Proteomes" id="UP001271007"/>
    </source>
</evidence>
<evidence type="ECO:0000256" key="4">
    <source>
        <dbReference type="ARBA" id="ARBA00023027"/>
    </source>
</evidence>
<dbReference type="PANTHER" id="PTHR43180">
    <property type="entry name" value="3-OXOACYL-(ACYL-CARRIER-PROTEIN) REDUCTASE (AFU_ORTHOLOGUE AFUA_6G11210)"/>
    <property type="match status" value="1"/>
</dbReference>
<evidence type="ECO:0000256" key="1">
    <source>
        <dbReference type="ARBA" id="ARBA00006484"/>
    </source>
</evidence>
<proteinExistence type="inferred from homology"/>
<dbReference type="GO" id="GO:0016491">
    <property type="term" value="F:oxidoreductase activity"/>
    <property type="evidence" value="ECO:0007669"/>
    <property type="project" value="UniProtKB-KW"/>
</dbReference>
<evidence type="ECO:0000256" key="6">
    <source>
        <dbReference type="RuleBase" id="RU000363"/>
    </source>
</evidence>
<evidence type="ECO:0000256" key="5">
    <source>
        <dbReference type="ARBA" id="ARBA00023098"/>
    </source>
</evidence>
<dbReference type="PRINTS" id="PR00081">
    <property type="entry name" value="GDHRDH"/>
</dbReference>
<dbReference type="EMBL" id="JAWDJX010000004">
    <property type="protein sequence ID" value="KAK3057207.1"/>
    <property type="molecule type" value="Genomic_DNA"/>
</dbReference>
<dbReference type="PROSITE" id="PS00061">
    <property type="entry name" value="ADH_SHORT"/>
    <property type="match status" value="1"/>
</dbReference>
<keyword evidence="5" id="KW-0443">Lipid metabolism</keyword>
<evidence type="ECO:0000313" key="7">
    <source>
        <dbReference type="EMBL" id="KAK3057207.1"/>
    </source>
</evidence>
<keyword evidence="3" id="KW-0560">Oxidoreductase</keyword>
<name>A0AAJ0GGS1_9PEZI</name>
<sequence>MERKGQSCLLTDQVAIVTGASSGIGRAVALAFIRQGAIVVCSDLVAAPGDDQPTHELIAKEGGRGMFVKTDVSSEESMQHLVSATVKEYGRLDIIINNAGIGPEARDPKPIWESEMQSFDAVHRINVRGVFLGCKYASAQMISQEKKPGAVKAGSIINMSSILGILGKSGTPVYATAKGAVLSLTRAVAMDLGPHSIHCYSILPGCG</sequence>
<dbReference type="SUPFAM" id="SSF51735">
    <property type="entry name" value="NAD(P)-binding Rossmann-fold domains"/>
    <property type="match status" value="1"/>
</dbReference>
<dbReference type="Proteomes" id="UP001271007">
    <property type="component" value="Unassembled WGS sequence"/>
</dbReference>
<reference evidence="7" key="1">
    <citation type="submission" date="2023-04" db="EMBL/GenBank/DDBJ databases">
        <title>Black Yeasts Isolated from many extreme environments.</title>
        <authorList>
            <person name="Coleine C."/>
            <person name="Stajich J.E."/>
            <person name="Selbmann L."/>
        </authorList>
    </citation>
    <scope>NUCLEOTIDE SEQUENCE</scope>
    <source>
        <strain evidence="7">CCFEE 5312</strain>
    </source>
</reference>
<protein>
    <submittedName>
        <fullName evidence="7">Uncharacterized protein</fullName>
    </submittedName>
</protein>
<keyword evidence="8" id="KW-1185">Reference proteome</keyword>
<gene>
    <name evidence="7" type="ORF">LTR09_002246</name>
</gene>
<organism evidence="7 8">
    <name type="scientific">Extremus antarcticus</name>
    <dbReference type="NCBI Taxonomy" id="702011"/>
    <lineage>
        <taxon>Eukaryota</taxon>
        <taxon>Fungi</taxon>
        <taxon>Dikarya</taxon>
        <taxon>Ascomycota</taxon>
        <taxon>Pezizomycotina</taxon>
        <taxon>Dothideomycetes</taxon>
        <taxon>Dothideomycetidae</taxon>
        <taxon>Mycosphaerellales</taxon>
        <taxon>Extremaceae</taxon>
        <taxon>Extremus</taxon>
    </lineage>
</organism>
<dbReference type="AlphaFoldDB" id="A0AAJ0GGS1"/>
<dbReference type="InterPro" id="IPR036291">
    <property type="entry name" value="NAD(P)-bd_dom_sf"/>
</dbReference>
<accession>A0AAJ0GGS1</accession>
<dbReference type="Pfam" id="PF00106">
    <property type="entry name" value="adh_short"/>
    <property type="match status" value="1"/>
</dbReference>
<keyword evidence="2" id="KW-0521">NADP</keyword>
<dbReference type="InterPro" id="IPR020904">
    <property type="entry name" value="Sc_DH/Rdtase_CS"/>
</dbReference>
<dbReference type="InterPro" id="IPR002347">
    <property type="entry name" value="SDR_fam"/>
</dbReference>
<dbReference type="FunFam" id="3.40.50.720:FF:000084">
    <property type="entry name" value="Short-chain dehydrogenase reductase"/>
    <property type="match status" value="1"/>
</dbReference>
<dbReference type="CDD" id="cd05233">
    <property type="entry name" value="SDR_c"/>
    <property type="match status" value="1"/>
</dbReference>
<dbReference type="Gene3D" id="3.40.50.720">
    <property type="entry name" value="NAD(P)-binding Rossmann-like Domain"/>
    <property type="match status" value="1"/>
</dbReference>
<dbReference type="GO" id="GO:0006629">
    <property type="term" value="P:lipid metabolic process"/>
    <property type="evidence" value="ECO:0007669"/>
    <property type="project" value="UniProtKB-KW"/>
</dbReference>
<comment type="caution">
    <text evidence="7">The sequence shown here is derived from an EMBL/GenBank/DDBJ whole genome shotgun (WGS) entry which is preliminary data.</text>
</comment>
<comment type="similarity">
    <text evidence="1 6">Belongs to the short-chain dehydrogenases/reductases (SDR) family.</text>
</comment>
<evidence type="ECO:0000256" key="2">
    <source>
        <dbReference type="ARBA" id="ARBA00022857"/>
    </source>
</evidence>
<evidence type="ECO:0000256" key="3">
    <source>
        <dbReference type="ARBA" id="ARBA00023002"/>
    </source>
</evidence>
<keyword evidence="4" id="KW-0520">NAD</keyword>
<dbReference type="PANTHER" id="PTHR43180:SF28">
    <property type="entry name" value="NAD(P)-BINDING ROSSMANN-FOLD SUPERFAMILY PROTEIN"/>
    <property type="match status" value="1"/>
</dbReference>